<evidence type="ECO:0000256" key="3">
    <source>
        <dbReference type="ARBA" id="ARBA00022679"/>
    </source>
</evidence>
<keyword evidence="2 9" id="KW-0489">Methyltransferase</keyword>
<keyword evidence="3" id="KW-0808">Transferase</keyword>
<keyword evidence="10" id="KW-1185">Reference proteome</keyword>
<feature type="domain" description="DNA methylase adenine-specific" evidence="7">
    <location>
        <begin position="174"/>
        <end position="491"/>
    </location>
</feature>
<evidence type="ECO:0000256" key="5">
    <source>
        <dbReference type="ARBA" id="ARBA00022747"/>
    </source>
</evidence>
<evidence type="ECO:0000256" key="6">
    <source>
        <dbReference type="ARBA" id="ARBA00047942"/>
    </source>
</evidence>
<keyword evidence="5" id="KW-0680">Restriction system</keyword>
<evidence type="ECO:0000259" key="8">
    <source>
        <dbReference type="Pfam" id="PF12161"/>
    </source>
</evidence>
<sequence>MYSAQQSRIESFIWGIADDVLRDVYVRGKYRDVILPMVVLRRFDAVLEKTKDAVLRTHEELRGLGLVRPEQLDFPLREAAGEAFYNTSPFTLQKLSKRTTAQQLRSDFEAYLDGFSPNIKEILDNFEFRNQIPKLSRNDTLGMLINKLLSPEINLSPEPVLDAYGRVRLPGLDNHAMGTIFENLVRRFNEENNEEAGEHWTPRDVVKLMTRLMFLPIADKIKGGTYLLYDGACGTGGMLTVAEETLRDLSSKHGATDIVTRLYGQEINSETYAICKADMLLKGDGEAADNIKGGPECSTLSNDAFPRQHFDFMLANPPYGKSWKADQERLGGKANISDPRFIVTFDGETEPSSLVTSSSDGQMMFLANMVSKMKTNSPLGSRIAEIHNGSSLFTGDAGSGESNIRRWIIENDWLEAIVALPLNMFYNTGIATYIWVITNRKSQARKGKVQLIDATGWSTPLRKNLGSKNCELSPADTERITQAFMDFAETEHSKIFPNEEFGYWKVTVERPLRLSSQFTKARVEALRFASGDAEARELLYEKFGDDLFTDFAGVSKQVREQLEQWARETGPDEDETDADVPVLKESTRKKLLNAKTWQRDGQLVKAGMALLNDMGEQIFDDYNQFERQAGVAMGRLGLMLSPADRKVLLRGMSWRDETAEPVILKRHKVGTAERPLYGLYEIEETKSGKPQTAVVEFEPDSELRDIEQVPLLEPGGIEAFFRREVLPYAQDAWIKASATKKGYEISFTRHFYKPPVLRSLEEIRADIVALEKETEGLLGDLFDGDAK</sequence>
<comment type="caution">
    <text evidence="9">The sequence shown here is derived from an EMBL/GenBank/DDBJ whole genome shotgun (WGS) entry which is preliminary data.</text>
</comment>
<dbReference type="PANTHER" id="PTHR42933">
    <property type="entry name" value="SLR6095 PROTEIN"/>
    <property type="match status" value="1"/>
</dbReference>
<dbReference type="InterPro" id="IPR022749">
    <property type="entry name" value="D12N6_MeTrfase_N"/>
</dbReference>
<dbReference type="Pfam" id="PF12161">
    <property type="entry name" value="HsdM_N"/>
    <property type="match status" value="1"/>
</dbReference>
<dbReference type="SUPFAM" id="SSF53335">
    <property type="entry name" value="S-adenosyl-L-methionine-dependent methyltransferases"/>
    <property type="match status" value="1"/>
</dbReference>
<dbReference type="PANTHER" id="PTHR42933:SF3">
    <property type="entry name" value="TYPE I RESTRICTION ENZYME MJAVIII METHYLASE SUBUNIT"/>
    <property type="match status" value="1"/>
</dbReference>
<dbReference type="EMBL" id="BAABHJ010000039">
    <property type="protein sequence ID" value="GAA4617399.1"/>
    <property type="molecule type" value="Genomic_DNA"/>
</dbReference>
<reference evidence="10" key="1">
    <citation type="journal article" date="2019" name="Int. J. Syst. Evol. Microbiol.">
        <title>The Global Catalogue of Microorganisms (GCM) 10K type strain sequencing project: providing services to taxonomists for standard genome sequencing and annotation.</title>
        <authorList>
            <consortium name="The Broad Institute Genomics Platform"/>
            <consortium name="The Broad Institute Genome Sequencing Center for Infectious Disease"/>
            <person name="Wu L."/>
            <person name="Ma J."/>
        </authorList>
    </citation>
    <scope>NUCLEOTIDE SEQUENCE [LARGE SCALE GENOMIC DNA]</scope>
    <source>
        <strain evidence="10">JCM 17938</strain>
    </source>
</reference>
<protein>
    <recommendedName>
        <fullName evidence="1">site-specific DNA-methyltransferase (adenine-specific)</fullName>
        <ecNumber evidence="1">2.1.1.72</ecNumber>
    </recommendedName>
</protein>
<evidence type="ECO:0000256" key="4">
    <source>
        <dbReference type="ARBA" id="ARBA00022691"/>
    </source>
</evidence>
<dbReference type="GO" id="GO:0008168">
    <property type="term" value="F:methyltransferase activity"/>
    <property type="evidence" value="ECO:0007669"/>
    <property type="project" value="UniProtKB-KW"/>
</dbReference>
<dbReference type="InterPro" id="IPR029063">
    <property type="entry name" value="SAM-dependent_MTases_sf"/>
</dbReference>
<comment type="catalytic activity">
    <reaction evidence="6">
        <text>a 2'-deoxyadenosine in DNA + S-adenosyl-L-methionine = an N(6)-methyl-2'-deoxyadenosine in DNA + S-adenosyl-L-homocysteine + H(+)</text>
        <dbReference type="Rhea" id="RHEA:15197"/>
        <dbReference type="Rhea" id="RHEA-COMP:12418"/>
        <dbReference type="Rhea" id="RHEA-COMP:12419"/>
        <dbReference type="ChEBI" id="CHEBI:15378"/>
        <dbReference type="ChEBI" id="CHEBI:57856"/>
        <dbReference type="ChEBI" id="CHEBI:59789"/>
        <dbReference type="ChEBI" id="CHEBI:90615"/>
        <dbReference type="ChEBI" id="CHEBI:90616"/>
        <dbReference type="EC" id="2.1.1.72"/>
    </reaction>
</comment>
<dbReference type="InterPro" id="IPR002052">
    <property type="entry name" value="DNA_methylase_N6_adenine_CS"/>
</dbReference>
<dbReference type="Gene3D" id="3.40.50.150">
    <property type="entry name" value="Vaccinia Virus protein VP39"/>
    <property type="match status" value="1"/>
</dbReference>
<dbReference type="InterPro" id="IPR003356">
    <property type="entry name" value="DNA_methylase_A-5"/>
</dbReference>
<proteinExistence type="predicted"/>
<dbReference type="InterPro" id="IPR051537">
    <property type="entry name" value="DNA_Adenine_Mtase"/>
</dbReference>
<evidence type="ECO:0000313" key="9">
    <source>
        <dbReference type="EMBL" id="GAA4617399.1"/>
    </source>
</evidence>
<evidence type="ECO:0000256" key="1">
    <source>
        <dbReference type="ARBA" id="ARBA00011900"/>
    </source>
</evidence>
<keyword evidence="4" id="KW-0949">S-adenosyl-L-methionine</keyword>
<dbReference type="GO" id="GO:0032259">
    <property type="term" value="P:methylation"/>
    <property type="evidence" value="ECO:0007669"/>
    <property type="project" value="UniProtKB-KW"/>
</dbReference>
<feature type="domain" description="N6 adenine-specific DNA methyltransferase N-terminal" evidence="8">
    <location>
        <begin position="9"/>
        <end position="148"/>
    </location>
</feature>
<dbReference type="Proteomes" id="UP001500212">
    <property type="component" value="Unassembled WGS sequence"/>
</dbReference>
<evidence type="ECO:0000259" key="7">
    <source>
        <dbReference type="Pfam" id="PF02384"/>
    </source>
</evidence>
<dbReference type="Pfam" id="PF02384">
    <property type="entry name" value="N6_Mtase"/>
    <property type="match status" value="1"/>
</dbReference>
<evidence type="ECO:0000256" key="2">
    <source>
        <dbReference type="ARBA" id="ARBA00022603"/>
    </source>
</evidence>
<evidence type="ECO:0000313" key="10">
    <source>
        <dbReference type="Proteomes" id="UP001500212"/>
    </source>
</evidence>
<accession>A0ABP8TVW0</accession>
<dbReference type="PROSITE" id="PS00092">
    <property type="entry name" value="N6_MTASE"/>
    <property type="match status" value="1"/>
</dbReference>
<dbReference type="RefSeq" id="WP_345365627.1">
    <property type="nucleotide sequence ID" value="NZ_BAABHJ010000039.1"/>
</dbReference>
<name>A0ABP8TVW0_9ACTN</name>
<gene>
    <name evidence="9" type="ORF">GCM10023195_77690</name>
</gene>
<dbReference type="PRINTS" id="PR00507">
    <property type="entry name" value="N12N6MTFRASE"/>
</dbReference>
<organism evidence="9 10">
    <name type="scientific">Actinoallomurus liliacearum</name>
    <dbReference type="NCBI Taxonomy" id="1080073"/>
    <lineage>
        <taxon>Bacteria</taxon>
        <taxon>Bacillati</taxon>
        <taxon>Actinomycetota</taxon>
        <taxon>Actinomycetes</taxon>
        <taxon>Streptosporangiales</taxon>
        <taxon>Thermomonosporaceae</taxon>
        <taxon>Actinoallomurus</taxon>
    </lineage>
</organism>
<dbReference type="EC" id="2.1.1.72" evidence="1"/>